<accession>A0A2S9XBN1</accession>
<comment type="caution">
    <text evidence="2">The sequence shown here is derived from an EMBL/GenBank/DDBJ whole genome shotgun (WGS) entry which is preliminary data.</text>
</comment>
<feature type="compositionally biased region" description="Basic and acidic residues" evidence="1">
    <location>
        <begin position="266"/>
        <end position="282"/>
    </location>
</feature>
<proteinExistence type="predicted"/>
<feature type="compositionally biased region" description="Basic and acidic residues" evidence="1">
    <location>
        <begin position="225"/>
        <end position="235"/>
    </location>
</feature>
<gene>
    <name evidence="2" type="ORF">ENSA5_66280</name>
</gene>
<feature type="compositionally biased region" description="Basic and acidic residues" evidence="1">
    <location>
        <begin position="242"/>
        <end position="252"/>
    </location>
</feature>
<evidence type="ECO:0000256" key="1">
    <source>
        <dbReference type="SAM" id="MobiDB-lite"/>
    </source>
</evidence>
<evidence type="ECO:0000313" key="2">
    <source>
        <dbReference type="EMBL" id="PRP90263.1"/>
    </source>
</evidence>
<dbReference type="EMBL" id="PVNK01000289">
    <property type="protein sequence ID" value="PRP90263.1"/>
    <property type="molecule type" value="Genomic_DNA"/>
</dbReference>
<keyword evidence="3" id="KW-1185">Reference proteome</keyword>
<feature type="region of interest" description="Disordered" evidence="1">
    <location>
        <begin position="1"/>
        <end position="25"/>
    </location>
</feature>
<evidence type="ECO:0000313" key="3">
    <source>
        <dbReference type="Proteomes" id="UP000237968"/>
    </source>
</evidence>
<organism evidence="2 3">
    <name type="scientific">Enhygromyxa salina</name>
    <dbReference type="NCBI Taxonomy" id="215803"/>
    <lineage>
        <taxon>Bacteria</taxon>
        <taxon>Pseudomonadati</taxon>
        <taxon>Myxococcota</taxon>
        <taxon>Polyangia</taxon>
        <taxon>Nannocystales</taxon>
        <taxon>Nannocystaceae</taxon>
        <taxon>Enhygromyxa</taxon>
    </lineage>
</organism>
<protein>
    <submittedName>
        <fullName evidence="2">Uncharacterized protein</fullName>
    </submittedName>
</protein>
<name>A0A2S9XBN1_9BACT</name>
<reference evidence="2 3" key="1">
    <citation type="submission" date="2018-03" db="EMBL/GenBank/DDBJ databases">
        <title>Draft Genome Sequences of the Obligatory Marine Myxobacteria Enhygromyxa salina SWB005.</title>
        <authorList>
            <person name="Poehlein A."/>
            <person name="Moghaddam J.A."/>
            <person name="Harms H."/>
            <person name="Alanjari M."/>
            <person name="Koenig G.M."/>
            <person name="Daniel R."/>
            <person name="Schaeberle T.F."/>
        </authorList>
    </citation>
    <scope>NUCLEOTIDE SEQUENCE [LARGE SCALE GENOMIC DNA]</scope>
    <source>
        <strain evidence="2 3">SWB005</strain>
    </source>
</reference>
<feature type="region of interest" description="Disordered" evidence="1">
    <location>
        <begin position="206"/>
        <end position="311"/>
    </location>
</feature>
<sequence>MASEQTSDPLAQLGELGRPPPLLTRHRAGLEQQGQRHLHVVDVLAPLGPHEVLAGGEDRLGLAPVTARAAGLGRARIRGRGRGRQIRQRPVTIVDHGPELAAHEAEGVRAQELDAGRVGPVARVVDRLVEPARHERVELQDLLGRLERAGVRGHARELGELGQHPRAQRVQRADRRGRDLLGQLQALVEGAEPEDLFEHGVVVRGRARRRGQGREHPSAHLGRGRPREGDRHDLLRPGPGRAADRVAARDDPEVATNQAPGLARARARDQDHRARGVEDRPEAIGGGHWTTSRAMRGSGRGSSAGGRPLAR</sequence>
<dbReference type="Proteomes" id="UP000237968">
    <property type="component" value="Unassembled WGS sequence"/>
</dbReference>
<dbReference type="AlphaFoldDB" id="A0A2S9XBN1"/>